<name>J1HPG9_9ACTO</name>
<comment type="caution">
    <text evidence="3">The sequence shown here is derived from an EMBL/GenBank/DDBJ whole genome shotgun (WGS) entry which is preliminary data.</text>
</comment>
<organism evidence="3 4">
    <name type="scientific">Schaalia georgiae F0490</name>
    <dbReference type="NCBI Taxonomy" id="1125717"/>
    <lineage>
        <taxon>Bacteria</taxon>
        <taxon>Bacillati</taxon>
        <taxon>Actinomycetota</taxon>
        <taxon>Actinomycetes</taxon>
        <taxon>Actinomycetales</taxon>
        <taxon>Actinomycetaceae</taxon>
        <taxon>Schaalia</taxon>
    </lineage>
</organism>
<proteinExistence type="predicted"/>
<keyword evidence="4" id="KW-1185">Reference proteome</keyword>
<evidence type="ECO:0000256" key="2">
    <source>
        <dbReference type="SAM" id="Phobius"/>
    </source>
</evidence>
<dbReference type="Proteomes" id="UP000004578">
    <property type="component" value="Unassembled WGS sequence"/>
</dbReference>
<sequence>MDIVIQIGLICALLYVLGVLLHGRRSRRRLVFLRTLAFLALTALGNALLLILLAVGGGALLSAVALIKDPNAFDSARNAAGILQSRFGDFRSVWLLLTLLLLVLLTAVIQLVVRRALTLRFHLAADEEVYQIAEYFIQWFTIFLVVYQLYFAGIKEMFEAYLSRSLTNMAFDIALTPENLNIVMQPIAFSTWVVIAVEHMRKHAARSEPPGAPEDPGSGAVGGD</sequence>
<evidence type="ECO:0000256" key="1">
    <source>
        <dbReference type="SAM" id="MobiDB-lite"/>
    </source>
</evidence>
<keyword evidence="2" id="KW-0472">Membrane</keyword>
<feature type="transmembrane region" description="Helical" evidence="2">
    <location>
        <begin position="179"/>
        <end position="197"/>
    </location>
</feature>
<feature type="transmembrane region" description="Helical" evidence="2">
    <location>
        <begin position="133"/>
        <end position="154"/>
    </location>
</feature>
<reference evidence="3 4" key="1">
    <citation type="submission" date="2012-05" db="EMBL/GenBank/DDBJ databases">
        <authorList>
            <person name="Harkins D.M."/>
            <person name="Madupu R."/>
            <person name="Durkin A.S."/>
            <person name="Torralba M."/>
            <person name="Methe B."/>
            <person name="Sutton G.G."/>
            <person name="Nelson K.E."/>
        </authorList>
    </citation>
    <scope>NUCLEOTIDE SEQUENCE [LARGE SCALE GENOMIC DNA]</scope>
    <source>
        <strain evidence="3 4">F0490</strain>
    </source>
</reference>
<dbReference type="AlphaFoldDB" id="J1HPG9"/>
<dbReference type="OrthoDB" id="4404008at2"/>
<keyword evidence="2" id="KW-0812">Transmembrane</keyword>
<accession>J1HPG9</accession>
<feature type="transmembrane region" description="Helical" evidence="2">
    <location>
        <begin position="35"/>
        <end position="67"/>
    </location>
</feature>
<dbReference type="EMBL" id="AKFS01000081">
    <property type="protein sequence ID" value="EJF47498.1"/>
    <property type="molecule type" value="Genomic_DNA"/>
</dbReference>
<feature type="region of interest" description="Disordered" evidence="1">
    <location>
        <begin position="205"/>
        <end position="224"/>
    </location>
</feature>
<evidence type="ECO:0000313" key="3">
    <source>
        <dbReference type="EMBL" id="EJF47498.1"/>
    </source>
</evidence>
<protein>
    <submittedName>
        <fullName evidence="3">Uncharacterized protein</fullName>
    </submittedName>
</protein>
<feature type="transmembrane region" description="Helical" evidence="2">
    <location>
        <begin position="6"/>
        <end position="23"/>
    </location>
</feature>
<dbReference type="RefSeq" id="WP_005868721.1">
    <property type="nucleotide sequence ID" value="NZ_AKFS01000081.1"/>
</dbReference>
<dbReference type="PATRIC" id="fig|1125717.3.peg.603"/>
<evidence type="ECO:0000313" key="4">
    <source>
        <dbReference type="Proteomes" id="UP000004578"/>
    </source>
</evidence>
<keyword evidence="2" id="KW-1133">Transmembrane helix</keyword>
<feature type="transmembrane region" description="Helical" evidence="2">
    <location>
        <begin position="93"/>
        <end position="113"/>
    </location>
</feature>
<gene>
    <name evidence="3" type="ORF">HMPREF1317_1714</name>
</gene>